<evidence type="ECO:0000313" key="2">
    <source>
        <dbReference type="EMBL" id="SMC02462.1"/>
    </source>
</evidence>
<dbReference type="InterPro" id="IPR047693">
    <property type="entry name" value="RNA-guided_IscB-like"/>
</dbReference>
<dbReference type="Pfam" id="PF01844">
    <property type="entry name" value="HNH"/>
    <property type="match status" value="1"/>
</dbReference>
<keyword evidence="3" id="KW-1185">Reference proteome</keyword>
<dbReference type="NCBIfam" id="NF040563">
    <property type="entry name" value="guided_IscB"/>
    <property type="match status" value="1"/>
</dbReference>
<accession>A0A1W1W8D3</accession>
<dbReference type="GO" id="GO:0004519">
    <property type="term" value="F:endonuclease activity"/>
    <property type="evidence" value="ECO:0007669"/>
    <property type="project" value="UniProtKB-KW"/>
</dbReference>
<name>A0A1W1W8D3_SULTA</name>
<dbReference type="STRING" id="28034.BFX07_04600"/>
<keyword evidence="2" id="KW-0255">Endonuclease</keyword>
<feature type="domain" description="HNH nuclease" evidence="1">
    <location>
        <begin position="181"/>
        <end position="233"/>
    </location>
</feature>
<gene>
    <name evidence="2" type="ORF">SAMN00768000_0607</name>
</gene>
<dbReference type="Gene3D" id="1.10.30.50">
    <property type="match status" value="1"/>
</dbReference>
<proteinExistence type="predicted"/>
<dbReference type="SMART" id="SM00507">
    <property type="entry name" value="HNHc"/>
    <property type="match status" value="1"/>
</dbReference>
<organism evidence="2 3">
    <name type="scientific">Sulfobacillus thermosulfidooxidans (strain DSM 9293 / VKM B-1269 / AT-1)</name>
    <dbReference type="NCBI Taxonomy" id="929705"/>
    <lineage>
        <taxon>Bacteria</taxon>
        <taxon>Bacillati</taxon>
        <taxon>Bacillota</taxon>
        <taxon>Clostridia</taxon>
        <taxon>Eubacteriales</taxon>
        <taxon>Clostridiales Family XVII. Incertae Sedis</taxon>
        <taxon>Sulfobacillus</taxon>
    </lineage>
</organism>
<dbReference type="EMBL" id="FWWY01000001">
    <property type="protein sequence ID" value="SMC02462.1"/>
    <property type="molecule type" value="Genomic_DNA"/>
</dbReference>
<dbReference type="InterPro" id="IPR025938">
    <property type="entry name" value="RRXRR_dom"/>
</dbReference>
<sequence length="418" mass="47510">MLVYVLNQYGKPLMPCAPRKARLLLKAGKAQVVRRTPFTIQLLYGSSGYQQAVSLGVDAGTMYIGLSATTEKKVLFEAEVMLRTDIQELLSTRREFRRARRHRKTRYRKPRFLNRQKPERWLAPSVQNKVDTHAKVIQRVLSILPITNITVEVAQFDIQKIKNPDIAGTEYQQGEQMGFWNVREYVLFRDKHTCQHCKGKSGDKILNVHHIESRKTGGDAPGNLITLCDACHVKIHREGLTHLFQRQQKSFRDASQMTVMRWFIYRGIQKVFPHAEVTYGYITKNTRIQNGLEKSHLVDARCISGNPTATSLAGTYLIKQVRGQNRQLHKATILKGGVRKANKSPSFVFGFQLFDKVRYNGQECFVFGRRLRGAFDLRLLDGTKITSGASHNKLTLLERASTLLIQLEKGGKAASSPA</sequence>
<keyword evidence="2" id="KW-0378">Hydrolase</keyword>
<dbReference type="InterPro" id="IPR003615">
    <property type="entry name" value="HNH_nuc"/>
</dbReference>
<dbReference type="RefSeq" id="WP_020376479.1">
    <property type="nucleotide sequence ID" value="NZ_FWWY01000001.1"/>
</dbReference>
<protein>
    <submittedName>
        <fullName evidence="2">HNH endonuclease</fullName>
    </submittedName>
</protein>
<evidence type="ECO:0000313" key="3">
    <source>
        <dbReference type="Proteomes" id="UP000192660"/>
    </source>
</evidence>
<dbReference type="AlphaFoldDB" id="A0A1W1W8D3"/>
<dbReference type="InterPro" id="IPR002711">
    <property type="entry name" value="HNH"/>
</dbReference>
<reference evidence="3" key="1">
    <citation type="submission" date="2017-04" db="EMBL/GenBank/DDBJ databases">
        <authorList>
            <person name="Varghese N."/>
            <person name="Submissions S."/>
        </authorList>
    </citation>
    <scope>NUCLEOTIDE SEQUENCE [LARGE SCALE GENOMIC DNA]</scope>
    <source>
        <strain evidence="3">DSM 9293</strain>
    </source>
</reference>
<dbReference type="OrthoDB" id="9779761at2"/>
<dbReference type="GO" id="GO:0003676">
    <property type="term" value="F:nucleic acid binding"/>
    <property type="evidence" value="ECO:0007669"/>
    <property type="project" value="InterPro"/>
</dbReference>
<dbReference type="GO" id="GO:0008270">
    <property type="term" value="F:zinc ion binding"/>
    <property type="evidence" value="ECO:0007669"/>
    <property type="project" value="InterPro"/>
</dbReference>
<keyword evidence="2" id="KW-0540">Nuclease</keyword>
<evidence type="ECO:0000259" key="1">
    <source>
        <dbReference type="SMART" id="SM00507"/>
    </source>
</evidence>
<dbReference type="Proteomes" id="UP000192660">
    <property type="component" value="Unassembled WGS sequence"/>
</dbReference>
<dbReference type="Pfam" id="PF14239">
    <property type="entry name" value="RRXRR"/>
    <property type="match status" value="1"/>
</dbReference>
<dbReference type="CDD" id="cd00085">
    <property type="entry name" value="HNHc"/>
    <property type="match status" value="1"/>
</dbReference>